<name>A0AA38WNW9_9ASTR</name>
<protein>
    <submittedName>
        <fullName evidence="1">Uncharacterized protein</fullName>
    </submittedName>
</protein>
<reference evidence="1" key="1">
    <citation type="submission" date="2023-03" db="EMBL/GenBank/DDBJ databases">
        <title>Chromosome-scale reference genome and RAD-based genetic map of yellow starthistle (Centaurea solstitialis) reveal putative structural variation and QTLs associated with invader traits.</title>
        <authorList>
            <person name="Reatini B."/>
            <person name="Cang F.A."/>
            <person name="Jiang Q."/>
            <person name="Mckibben M.T.W."/>
            <person name="Barker M.S."/>
            <person name="Rieseberg L.H."/>
            <person name="Dlugosch K.M."/>
        </authorList>
    </citation>
    <scope>NUCLEOTIDE SEQUENCE</scope>
    <source>
        <strain evidence="1">CAN-66</strain>
        <tissue evidence="1">Leaf</tissue>
    </source>
</reference>
<comment type="caution">
    <text evidence="1">The sequence shown here is derived from an EMBL/GenBank/DDBJ whole genome shotgun (WGS) entry which is preliminary data.</text>
</comment>
<sequence>MYARVDYLKSARDVWIEIEQIEKNRYEVNVKFLQNLTPEWQNITGSIQLSQNLGKMGLHDLYSMMVQHEEIVSRPIVKTKENRPSGTSCGAHGGSNFAPVPSFQDNYFPDEPAIRNDENCISEEELHNMNESLSLISHNMQRLNASKAFNKY</sequence>
<gene>
    <name evidence="1" type="ORF">OSB04_011223</name>
</gene>
<evidence type="ECO:0000313" key="2">
    <source>
        <dbReference type="Proteomes" id="UP001172457"/>
    </source>
</evidence>
<keyword evidence="2" id="KW-1185">Reference proteome</keyword>
<evidence type="ECO:0000313" key="1">
    <source>
        <dbReference type="EMBL" id="KAJ9556609.1"/>
    </source>
</evidence>
<dbReference type="Proteomes" id="UP001172457">
    <property type="component" value="Chromosome 3"/>
</dbReference>
<dbReference type="EMBL" id="JARYMX010000003">
    <property type="protein sequence ID" value="KAJ9556609.1"/>
    <property type="molecule type" value="Genomic_DNA"/>
</dbReference>
<accession>A0AA38WNW9</accession>
<organism evidence="1 2">
    <name type="scientific">Centaurea solstitialis</name>
    <name type="common">yellow star-thistle</name>
    <dbReference type="NCBI Taxonomy" id="347529"/>
    <lineage>
        <taxon>Eukaryota</taxon>
        <taxon>Viridiplantae</taxon>
        <taxon>Streptophyta</taxon>
        <taxon>Embryophyta</taxon>
        <taxon>Tracheophyta</taxon>
        <taxon>Spermatophyta</taxon>
        <taxon>Magnoliopsida</taxon>
        <taxon>eudicotyledons</taxon>
        <taxon>Gunneridae</taxon>
        <taxon>Pentapetalae</taxon>
        <taxon>asterids</taxon>
        <taxon>campanulids</taxon>
        <taxon>Asterales</taxon>
        <taxon>Asteraceae</taxon>
        <taxon>Carduoideae</taxon>
        <taxon>Cardueae</taxon>
        <taxon>Centaureinae</taxon>
        <taxon>Centaurea</taxon>
    </lineage>
</organism>
<proteinExistence type="predicted"/>
<dbReference type="AlphaFoldDB" id="A0AA38WNW9"/>